<name>A0AAW0ALD4_9AGAR</name>
<dbReference type="Proteomes" id="UP001362999">
    <property type="component" value="Unassembled WGS sequence"/>
</dbReference>
<sequence length="178" mass="20469">MQAPPRDAIFSGYSMSHEDLRDFTLALDPAYEKYLEKHPDRVSWLAYVSQYLAWRDSLGADIRKSVPTIKSICSQVSQLLLVLTSVSNIDITALPANAEPDAPASRRYFFSTRWIPAPDNVTIKDYPEAARETEEDRVKRDQLIALIKQDTGYSVATERLLFETTKYTHPFYDVFTYY</sequence>
<dbReference type="EMBL" id="JAWWNJ010000063">
    <property type="protein sequence ID" value="KAK7012860.1"/>
    <property type="molecule type" value="Genomic_DNA"/>
</dbReference>
<evidence type="ECO:0000313" key="2">
    <source>
        <dbReference type="Proteomes" id="UP001362999"/>
    </source>
</evidence>
<comment type="caution">
    <text evidence="1">The sequence shown here is derived from an EMBL/GenBank/DDBJ whole genome shotgun (WGS) entry which is preliminary data.</text>
</comment>
<gene>
    <name evidence="1" type="ORF">R3P38DRAFT_3279500</name>
</gene>
<organism evidence="1 2">
    <name type="scientific">Favolaschia claudopus</name>
    <dbReference type="NCBI Taxonomy" id="2862362"/>
    <lineage>
        <taxon>Eukaryota</taxon>
        <taxon>Fungi</taxon>
        <taxon>Dikarya</taxon>
        <taxon>Basidiomycota</taxon>
        <taxon>Agaricomycotina</taxon>
        <taxon>Agaricomycetes</taxon>
        <taxon>Agaricomycetidae</taxon>
        <taxon>Agaricales</taxon>
        <taxon>Marasmiineae</taxon>
        <taxon>Mycenaceae</taxon>
        <taxon>Favolaschia</taxon>
    </lineage>
</organism>
<reference evidence="1 2" key="1">
    <citation type="journal article" date="2024" name="J Genomics">
        <title>Draft genome sequencing and assembly of Favolaschia claudopus CIRM-BRFM 2984 isolated from oak limbs.</title>
        <authorList>
            <person name="Navarro D."/>
            <person name="Drula E."/>
            <person name="Chaduli D."/>
            <person name="Cazenave R."/>
            <person name="Ahrendt S."/>
            <person name="Wang J."/>
            <person name="Lipzen A."/>
            <person name="Daum C."/>
            <person name="Barry K."/>
            <person name="Grigoriev I.V."/>
            <person name="Favel A."/>
            <person name="Rosso M.N."/>
            <person name="Martin F."/>
        </authorList>
    </citation>
    <scope>NUCLEOTIDE SEQUENCE [LARGE SCALE GENOMIC DNA]</scope>
    <source>
        <strain evidence="1 2">CIRM-BRFM 2984</strain>
    </source>
</reference>
<dbReference type="AlphaFoldDB" id="A0AAW0ALD4"/>
<protein>
    <submittedName>
        <fullName evidence="1">Uncharacterized protein</fullName>
    </submittedName>
</protein>
<accession>A0AAW0ALD4</accession>
<evidence type="ECO:0000313" key="1">
    <source>
        <dbReference type="EMBL" id="KAK7012860.1"/>
    </source>
</evidence>
<keyword evidence="2" id="KW-1185">Reference proteome</keyword>
<proteinExistence type="predicted"/>